<reference evidence="10" key="2">
    <citation type="submission" date="2020-09" db="EMBL/GenBank/DDBJ databases">
        <authorList>
            <person name="Kikuchi T."/>
        </authorList>
    </citation>
    <scope>NUCLEOTIDE SEQUENCE</scope>
    <source>
        <strain evidence="10">Ka4C1</strain>
    </source>
</reference>
<dbReference type="InterPro" id="IPR043137">
    <property type="entry name" value="GGT_ssub_C"/>
</dbReference>
<feature type="binding site" evidence="7">
    <location>
        <begin position="506"/>
        <end position="507"/>
    </location>
    <ligand>
        <name>L-glutamate</name>
        <dbReference type="ChEBI" id="CHEBI:29985"/>
    </ligand>
</feature>
<feature type="compositionally biased region" description="Basic and acidic residues" evidence="8">
    <location>
        <begin position="7"/>
        <end position="20"/>
    </location>
</feature>
<feature type="binding site" evidence="7">
    <location>
        <position position="478"/>
    </location>
    <ligand>
        <name>L-glutamate</name>
        <dbReference type="ChEBI" id="CHEBI:29985"/>
    </ligand>
</feature>
<evidence type="ECO:0000256" key="7">
    <source>
        <dbReference type="PIRSR" id="PIRSR600101-2"/>
    </source>
</evidence>
<dbReference type="Gene3D" id="1.10.246.130">
    <property type="match status" value="1"/>
</dbReference>
<dbReference type="EMBL" id="CAJFCV020000001">
    <property type="protein sequence ID" value="CAG9084443.1"/>
    <property type="molecule type" value="Genomic_DNA"/>
</dbReference>
<dbReference type="PRINTS" id="PR01210">
    <property type="entry name" value="GGTRANSPTASE"/>
</dbReference>
<dbReference type="FunFam" id="1.10.246.130:FF:000005">
    <property type="entry name" value="Gamma-glutamyltranspeptidase 1, putative"/>
    <property type="match status" value="1"/>
</dbReference>
<dbReference type="GO" id="GO:0006508">
    <property type="term" value="P:proteolysis"/>
    <property type="evidence" value="ECO:0007669"/>
    <property type="project" value="UniProtKB-KW"/>
</dbReference>
<organism evidence="11 13">
    <name type="scientific">Bursaphelenchus xylophilus</name>
    <name type="common">Pinewood nematode worm</name>
    <name type="synonym">Aphelenchoides xylophilus</name>
    <dbReference type="NCBI Taxonomy" id="6326"/>
    <lineage>
        <taxon>Eukaryota</taxon>
        <taxon>Metazoa</taxon>
        <taxon>Ecdysozoa</taxon>
        <taxon>Nematoda</taxon>
        <taxon>Chromadorea</taxon>
        <taxon>Rhabditida</taxon>
        <taxon>Tylenchina</taxon>
        <taxon>Tylenchomorpha</taxon>
        <taxon>Aphelenchoidea</taxon>
        <taxon>Aphelenchoididae</taxon>
        <taxon>Bursaphelenchus</taxon>
    </lineage>
</organism>
<dbReference type="WBParaSite" id="BXY_1115800.1">
    <property type="protein sequence ID" value="BXY_1115800.1"/>
    <property type="gene ID" value="BXY_1115800"/>
</dbReference>
<dbReference type="InterPro" id="IPR000101">
    <property type="entry name" value="GGT_peptidase"/>
</dbReference>
<evidence type="ECO:0000256" key="8">
    <source>
        <dbReference type="SAM" id="MobiDB-lite"/>
    </source>
</evidence>
<keyword evidence="4" id="KW-0325">Glycoprotein</keyword>
<evidence type="ECO:0000256" key="1">
    <source>
        <dbReference type="ARBA" id="ARBA00022670"/>
    </source>
</evidence>
<protein>
    <submittedName>
        <fullName evidence="10">(pine wood nematode) hypothetical protein</fullName>
    </submittedName>
</protein>
<dbReference type="InterPro" id="IPR043138">
    <property type="entry name" value="GGT_lsub"/>
</dbReference>
<dbReference type="eggNOG" id="KOG2410">
    <property type="taxonomic scope" value="Eukaryota"/>
</dbReference>
<evidence type="ECO:0000256" key="3">
    <source>
        <dbReference type="ARBA" id="ARBA00022801"/>
    </source>
</evidence>
<dbReference type="Proteomes" id="UP000659654">
    <property type="component" value="Unassembled WGS sequence"/>
</dbReference>
<dbReference type="InterPro" id="IPR029055">
    <property type="entry name" value="Ntn_hydrolases_N"/>
</dbReference>
<evidence type="ECO:0000313" key="13">
    <source>
        <dbReference type="WBParaSite" id="BXY_1115800.1"/>
    </source>
</evidence>
<gene>
    <name evidence="10" type="ORF">BXYJ_LOCUS1430</name>
</gene>
<feature type="binding site" evidence="7">
    <location>
        <begin position="454"/>
        <end position="456"/>
    </location>
    <ligand>
        <name>L-glutamate</name>
        <dbReference type="ChEBI" id="CHEBI:29985"/>
    </ligand>
</feature>
<evidence type="ECO:0000313" key="10">
    <source>
        <dbReference type="EMBL" id="CAD5209413.1"/>
    </source>
</evidence>
<dbReference type="Proteomes" id="UP000095284">
    <property type="component" value="Unplaced"/>
</dbReference>
<evidence type="ECO:0000256" key="9">
    <source>
        <dbReference type="SAM" id="Phobius"/>
    </source>
</evidence>
<keyword evidence="9" id="KW-1133">Transmembrane helix</keyword>
<dbReference type="EMBL" id="CAJFDI010000001">
    <property type="protein sequence ID" value="CAD5209413.1"/>
    <property type="molecule type" value="Genomic_DNA"/>
</dbReference>
<dbReference type="FunFam" id="3.60.20.40:FF:000006">
    <property type="entry name" value="Protein CBG05566"/>
    <property type="match status" value="1"/>
</dbReference>
<name>A0A1I7SDQ1_BURXY</name>
<dbReference type="PANTHER" id="PTHR11686">
    <property type="entry name" value="GAMMA GLUTAMYL TRANSPEPTIDASE"/>
    <property type="match status" value="1"/>
</dbReference>
<dbReference type="GO" id="GO:0005886">
    <property type="term" value="C:plasma membrane"/>
    <property type="evidence" value="ECO:0007669"/>
    <property type="project" value="TreeGrafter"/>
</dbReference>
<keyword evidence="1" id="KW-0645">Protease</keyword>
<feature type="binding site" evidence="7">
    <location>
        <position position="531"/>
    </location>
    <ligand>
        <name>L-glutamate</name>
        <dbReference type="ChEBI" id="CHEBI:29985"/>
    </ligand>
</feature>
<dbReference type="SUPFAM" id="SSF56235">
    <property type="entry name" value="N-terminal nucleophile aminohydrolases (Ntn hydrolases)"/>
    <property type="match status" value="1"/>
</dbReference>
<dbReference type="GO" id="GO:0016746">
    <property type="term" value="F:acyltransferase activity"/>
    <property type="evidence" value="ECO:0007669"/>
    <property type="project" value="UniProtKB-KW"/>
</dbReference>
<evidence type="ECO:0000256" key="6">
    <source>
        <dbReference type="PIRSR" id="PIRSR600101-1"/>
    </source>
</evidence>
<dbReference type="OrthoDB" id="1081007at2759"/>
<feature type="transmembrane region" description="Helical" evidence="9">
    <location>
        <begin position="37"/>
        <end position="61"/>
    </location>
</feature>
<dbReference type="Pfam" id="PF01019">
    <property type="entry name" value="G_glu_transpept"/>
    <property type="match status" value="1"/>
</dbReference>
<feature type="binding site" evidence="7">
    <location>
        <position position="154"/>
    </location>
    <ligand>
        <name>L-glutamate</name>
        <dbReference type="ChEBI" id="CHEBI:29985"/>
    </ligand>
</feature>
<dbReference type="AlphaFoldDB" id="A0A1I7SDQ1"/>
<reference evidence="13" key="1">
    <citation type="submission" date="2016-11" db="UniProtKB">
        <authorList>
            <consortium name="WormBaseParasite"/>
        </authorList>
    </citation>
    <scope>IDENTIFICATION</scope>
</reference>
<keyword evidence="12" id="KW-1185">Reference proteome</keyword>
<dbReference type="PANTHER" id="PTHR11686:SF69">
    <property type="entry name" value="GAMMA-GLUTAMYLTRANSPEPTIDASE 1"/>
    <property type="match status" value="1"/>
</dbReference>
<evidence type="ECO:0000256" key="4">
    <source>
        <dbReference type="ARBA" id="ARBA00023180"/>
    </source>
</evidence>
<keyword evidence="9" id="KW-0812">Transmembrane</keyword>
<keyword evidence="9" id="KW-0472">Membrane</keyword>
<keyword evidence="5" id="KW-0012">Acyltransferase</keyword>
<dbReference type="Gene3D" id="3.60.20.40">
    <property type="match status" value="1"/>
</dbReference>
<accession>A0A1I7SDQ1</accession>
<feature type="region of interest" description="Disordered" evidence="8">
    <location>
        <begin position="1"/>
        <end position="20"/>
    </location>
</feature>
<keyword evidence="3" id="KW-0378">Hydrolase</keyword>
<evidence type="ECO:0000256" key="2">
    <source>
        <dbReference type="ARBA" id="ARBA00022679"/>
    </source>
</evidence>
<proteinExistence type="predicted"/>
<feature type="active site" description="Nucleophile" evidence="6">
    <location>
        <position position="436"/>
    </location>
</feature>
<dbReference type="GO" id="GO:0006751">
    <property type="term" value="P:glutathione catabolic process"/>
    <property type="evidence" value="ECO:0007669"/>
    <property type="project" value="InterPro"/>
</dbReference>
<dbReference type="Proteomes" id="UP000582659">
    <property type="component" value="Unassembled WGS sequence"/>
</dbReference>
<dbReference type="GO" id="GO:0036374">
    <property type="term" value="F:glutathione hydrolase activity"/>
    <property type="evidence" value="ECO:0007669"/>
    <property type="project" value="InterPro"/>
</dbReference>
<sequence>MEMPSTHMHDEEQGFGMDDHEPLLLDPRRRHSNRIPVIGIIGLSFIFFFVISTVFFGALYYKKVKDEQAALPKWPSASYSLLGEYSKAAVAADNELCSEIGRDALLKGGNAIDAAIAALFCIGVMDTQSAGLGGGHFMTIYNSTTKTCHVVDARERAPLASSRDMYKDRWEKAQKGWEAVAVPGELHGLWNEYLKFGGRLNWSTLVEPTINLMKEGYPTSHAMAIALKQNEKDVLEEKTMRNHFLNPQTGKVYKAGEQITTRFNLIETLETIAYAEDPVKEFYSGSLASSMVKEFREKGGIITLEDFNQYKSIIRSEEDVIQVSLNDGLIGCGPPPPSSAAVTLAILGVTEGFKHNTKTLNGYTELFHRYIEASKFAYAQRSGLGDMDFERDALDLAKNITGKDWFAWVRSKIDEVTHEDAYYGGDFHMAAPDHGTTHISVIDKDGNAVSVTSTINLILGARVVSESTGILWNDQMDDFSLPGHPNYFNIPPSPANFIKPGKRPQSSMSPLVIFDSKTGKSQILSIGAAGGSTIISGVSGVAMHLLQTNLDVKQSIDFPRLHNQLRPNVTQYEERFPMEYIQSLEKKDHEFQAVKGLTVVTAVHKKGKSVWANSDFRKGPESEPAGY</sequence>
<evidence type="ECO:0000256" key="5">
    <source>
        <dbReference type="ARBA" id="ARBA00023315"/>
    </source>
</evidence>
<dbReference type="SMR" id="A0A1I7SDQ1"/>
<evidence type="ECO:0000313" key="12">
    <source>
        <dbReference type="Proteomes" id="UP000659654"/>
    </source>
</evidence>
<keyword evidence="2" id="KW-0808">Transferase</keyword>
<evidence type="ECO:0000313" key="11">
    <source>
        <dbReference type="Proteomes" id="UP000095284"/>
    </source>
</evidence>